<feature type="region of interest" description="Disordered" evidence="1">
    <location>
        <begin position="273"/>
        <end position="295"/>
    </location>
</feature>
<organism evidence="2">
    <name type="scientific">Cuerna arida</name>
    <dbReference type="NCBI Taxonomy" id="1464854"/>
    <lineage>
        <taxon>Eukaryota</taxon>
        <taxon>Metazoa</taxon>
        <taxon>Ecdysozoa</taxon>
        <taxon>Arthropoda</taxon>
        <taxon>Hexapoda</taxon>
        <taxon>Insecta</taxon>
        <taxon>Pterygota</taxon>
        <taxon>Neoptera</taxon>
        <taxon>Paraneoptera</taxon>
        <taxon>Hemiptera</taxon>
        <taxon>Auchenorrhyncha</taxon>
        <taxon>Membracoidea</taxon>
        <taxon>Cicadellidae</taxon>
        <taxon>Cicadellinae</taxon>
        <taxon>Proconiini</taxon>
        <taxon>Cuerna</taxon>
    </lineage>
</organism>
<feature type="region of interest" description="Disordered" evidence="1">
    <location>
        <begin position="96"/>
        <end position="134"/>
    </location>
</feature>
<proteinExistence type="predicted"/>
<sequence length="1075" mass="120711">RSSARQCSAVSLCATWIYLRTASACVGVLTQMAGTTVFLLLLVFAVLATAKEYVLEDLIAEESGTSNRRVIHNVGDDLDQSKSKKVVRQSRVEDTIRTVQEPLTGPGYKQEPNQSAAVKDKGGGRKEEDDEDKKTLAQQVLEGRYSLLQEDIFAKIPKRPGIISYEVNPEVPKDNVNNLGGLKPEEIWLAENHLLILAGGSFDNKESNQPLWPPIDNYIAPQRQVKIPPNPKVPPPFPVQLKPGGPIEFIKNENGTGGPPPFLPPFFPLPENASFPFPSSDNGPGNLTPGNGPYLPPPFPFSPPLNGSFFLPPPGFLPPIPPGAAFLPPPGNLTDQFDEDDPSLYYPPPYDFYYPKDNSSLVPPGPLVPGIVLPPPPDFFAPYKNTTASKARRPQTRPPFKHKPTTRKPTKHKNVHIITSTEDPYNGVKIKTHIGKVNILTTPPPLVHTTFTPPPVTTNIYTRPPTVKTTTDSSLNEITRPTIVHALPPNAVIKGWVPIPAPHPYYITSARKPFRKGTTTTIPPDYNSITPPEDQGYVYNAPDYELSINGWLYPNKSKTYGQDQQYFKTITQPPKQDFYYDDFYSDKGQFYTSTESPIGYDDQTKLKSLFYPTRSPPTTIVPPRLYDSNIGNRGKSLKTYYFYEEPHISEGKLTDAEHIPFPTASPQQYRGGNSHTITEEVYINTAAKQSAQGRFKPSPLDYFYPQDYSNNGAQQTTTESPLQYYYVPEHTKDFGSYPYPPSGGSTPRPRTSTKPPVYEYSFSIPGYGSLDSPKVAIAKPEEYPARFDYQTTAKPYNEQLYTTSIPTTTSSPVYRNQLRGESQYYTTQRPSIQYYTTQKPQVQQVIQTENPYHAFFTHHDAGLIDDITKKYFTTFGQKLNKDSIRGEALTTPLPPAANDPVQPYYTPQTSPRPQYYESDRPRTQYQHSPPLAVPGYYTTALPPQNYPQRVKYSRPVYSQYYDQRSQSSLVSTQKPISLGSDILVNFKEPLPPINPDAEFIDTSNPSLTKPEQSFISYRLPGNGGGHFFFLTPQVAQQSQQYSDYVYDEERTGTYYKRNVRRPQSQRKRPTASRTS</sequence>
<reference evidence="2" key="1">
    <citation type="submission" date="2015-11" db="EMBL/GenBank/DDBJ databases">
        <title>De novo transcriptome assembly of four potential Pierce s Disease insect vectors from Arizona vineyards.</title>
        <authorList>
            <person name="Tassone E.E."/>
        </authorList>
    </citation>
    <scope>NUCLEOTIDE SEQUENCE</scope>
</reference>
<feature type="compositionally biased region" description="Low complexity" evidence="1">
    <location>
        <begin position="282"/>
        <end position="293"/>
    </location>
</feature>
<dbReference type="EMBL" id="GECZ01004739">
    <property type="protein sequence ID" value="JAS65030.1"/>
    <property type="molecule type" value="Transcribed_RNA"/>
</dbReference>
<name>A0A1B6GRJ7_9HEMI</name>
<feature type="non-terminal residue" evidence="2">
    <location>
        <position position="1"/>
    </location>
</feature>
<feature type="compositionally biased region" description="Low complexity" evidence="1">
    <location>
        <begin position="742"/>
        <end position="754"/>
    </location>
</feature>
<feature type="region of interest" description="Disordered" evidence="1">
    <location>
        <begin position="888"/>
        <end position="928"/>
    </location>
</feature>
<feature type="region of interest" description="Disordered" evidence="1">
    <location>
        <begin position="735"/>
        <end position="754"/>
    </location>
</feature>
<evidence type="ECO:0000256" key="1">
    <source>
        <dbReference type="SAM" id="MobiDB-lite"/>
    </source>
</evidence>
<gene>
    <name evidence="2" type="ORF">g.37580</name>
</gene>
<dbReference type="AlphaFoldDB" id="A0A1B6GRJ7"/>
<accession>A0A1B6GRJ7</accession>
<feature type="region of interest" description="Disordered" evidence="1">
    <location>
        <begin position="388"/>
        <end position="413"/>
    </location>
</feature>
<protein>
    <submittedName>
        <fullName evidence="2">Uncharacterized protein</fullName>
    </submittedName>
</protein>
<feature type="compositionally biased region" description="Basic residues" evidence="1">
    <location>
        <begin position="390"/>
        <end position="413"/>
    </location>
</feature>
<feature type="compositionally biased region" description="Basic and acidic residues" evidence="1">
    <location>
        <begin position="118"/>
        <end position="134"/>
    </location>
</feature>
<evidence type="ECO:0000313" key="2">
    <source>
        <dbReference type="EMBL" id="JAS65030.1"/>
    </source>
</evidence>